<feature type="chain" id="PRO_5013803665" description="RcnB family protein" evidence="2">
    <location>
        <begin position="25"/>
        <end position="173"/>
    </location>
</feature>
<dbReference type="AlphaFoldDB" id="A0A2D2LTQ9"/>
<dbReference type="EMBL" id="CP024443">
    <property type="protein sequence ID" value="ATR78415.1"/>
    <property type="molecule type" value="Genomic_DNA"/>
</dbReference>
<organism evidence="3 4">
    <name type="scientific">Faucicola osloensis</name>
    <name type="common">Moraxella osloensis</name>
    <dbReference type="NCBI Taxonomy" id="34062"/>
    <lineage>
        <taxon>Bacteria</taxon>
        <taxon>Pseudomonadati</taxon>
        <taxon>Pseudomonadota</taxon>
        <taxon>Gammaproteobacteria</taxon>
        <taxon>Moraxellales</taxon>
        <taxon>Moraxellaceae</taxon>
        <taxon>Faucicola</taxon>
    </lineage>
</organism>
<dbReference type="Gene3D" id="3.10.450.160">
    <property type="entry name" value="inner membrane protein cigr"/>
    <property type="match status" value="1"/>
</dbReference>
<feature type="region of interest" description="Disordered" evidence="1">
    <location>
        <begin position="24"/>
        <end position="78"/>
    </location>
</feature>
<sequence>MKKSTLLTSLFLAGSFMASPAVFADPSHGKGQDKQARTWTQHQKQQQKHYKDNRKENQRYNPNYDRDHDRGDNRYYDSRSGRYLTHEQYRQLPPGLQKNVARGKAVPPGWAKKLDNRYYTVKRYNDRNVYVLNNNAYRQAKVISRPRPGEVRLRVDNRVIDVIEATRVILNVL</sequence>
<keyword evidence="2" id="KW-0732">Signal</keyword>
<accession>A0A2D2LTQ9</accession>
<dbReference type="RefSeq" id="WP_100269723.1">
    <property type="nucleotide sequence ID" value="NZ_CP024443.1"/>
</dbReference>
<dbReference type="Proteomes" id="UP000229340">
    <property type="component" value="Chromosome"/>
</dbReference>
<evidence type="ECO:0000313" key="4">
    <source>
        <dbReference type="Proteomes" id="UP000229340"/>
    </source>
</evidence>
<name>A0A2D2LTQ9_FAUOS</name>
<evidence type="ECO:0000256" key="2">
    <source>
        <dbReference type="SAM" id="SignalP"/>
    </source>
</evidence>
<gene>
    <name evidence="3" type="ORF">NP7_03550</name>
</gene>
<proteinExistence type="predicted"/>
<evidence type="ECO:0000313" key="3">
    <source>
        <dbReference type="EMBL" id="ATR78415.1"/>
    </source>
</evidence>
<evidence type="ECO:0008006" key="5">
    <source>
        <dbReference type="Google" id="ProtNLM"/>
    </source>
</evidence>
<feature type="signal peptide" evidence="2">
    <location>
        <begin position="1"/>
        <end position="24"/>
    </location>
</feature>
<feature type="compositionally biased region" description="Basic and acidic residues" evidence="1">
    <location>
        <begin position="49"/>
        <end position="78"/>
    </location>
</feature>
<protein>
    <recommendedName>
        <fullName evidence="5">RcnB family protein</fullName>
    </recommendedName>
</protein>
<feature type="compositionally biased region" description="Basic and acidic residues" evidence="1">
    <location>
        <begin position="27"/>
        <end position="36"/>
    </location>
</feature>
<evidence type="ECO:0000256" key="1">
    <source>
        <dbReference type="SAM" id="MobiDB-lite"/>
    </source>
</evidence>
<reference evidence="4" key="1">
    <citation type="submission" date="2017-11" db="EMBL/GenBank/DDBJ databases">
        <title>Complete genome sequence of Moraxella osloensis NP7 isolated from human skin.</title>
        <authorList>
            <person name="Lee K."/>
            <person name="Lim J.Y."/>
            <person name="Hwang I."/>
        </authorList>
    </citation>
    <scope>NUCLEOTIDE SEQUENCE [LARGE SCALE GENOMIC DNA]</scope>
    <source>
        <strain evidence="4">NP7</strain>
    </source>
</reference>